<organism evidence="3 4">
    <name type="scientific">Biostraticola tofi</name>
    <dbReference type="NCBI Taxonomy" id="466109"/>
    <lineage>
        <taxon>Bacteria</taxon>
        <taxon>Pseudomonadati</taxon>
        <taxon>Pseudomonadota</taxon>
        <taxon>Gammaproteobacteria</taxon>
        <taxon>Enterobacterales</taxon>
        <taxon>Bruguierivoracaceae</taxon>
        <taxon>Biostraticola</taxon>
    </lineage>
</organism>
<protein>
    <submittedName>
        <fullName evidence="3">Nucleoside-specific outer membrane channel protein Tsx</fullName>
    </submittedName>
</protein>
<keyword evidence="2" id="KW-0732">Signal</keyword>
<evidence type="ECO:0000313" key="4">
    <source>
        <dbReference type="Proteomes" id="UP000295719"/>
    </source>
</evidence>
<dbReference type="SUPFAM" id="SSF111364">
    <property type="entry name" value="Tsx-like channel"/>
    <property type="match status" value="1"/>
</dbReference>
<evidence type="ECO:0000256" key="2">
    <source>
        <dbReference type="SAM" id="SignalP"/>
    </source>
</evidence>
<evidence type="ECO:0000256" key="1">
    <source>
        <dbReference type="ARBA" id="ARBA00008728"/>
    </source>
</evidence>
<dbReference type="InterPro" id="IPR036777">
    <property type="entry name" value="Channel_Tsx-like_sf"/>
</dbReference>
<proteinExistence type="inferred from homology"/>
<dbReference type="InterPro" id="IPR018013">
    <property type="entry name" value="Channel_Tsx-like"/>
</dbReference>
<keyword evidence="4" id="KW-1185">Reference proteome</keyword>
<sequence>MNRFSLGVTVLLASAYQAEAGDFVNFQSFDTSLYLQNENRVDPQKTLSPIVEAFGDYSIGDMYVYSIWQNSLQSAYQGDNSTYYYKIVPRLSYSKITGQDISYGWFKDLTFAQWIARTKGADYDYFAGIGLDWQTGWISWLRTLFYYEYNPSKGWNDQRLHIDYGVPFSLGENDFRVVGTFDYTFGLHGQTQTIDFKPELHYDLGKKWGNLPGHLWTGIVLNPIKNKYKIKDSPYFATNQFSYGVFIRYSFF</sequence>
<dbReference type="AlphaFoldDB" id="A0A4R3Z6L6"/>
<comment type="similarity">
    <text evidence="1">Belongs to the nucleoside-specific channel-forming outer membrane porin (Tsx) (TC 1.B.10) family.</text>
</comment>
<gene>
    <name evidence="3" type="ORF">EDC52_101177</name>
</gene>
<feature type="chain" id="PRO_5020220963" evidence="2">
    <location>
        <begin position="21"/>
        <end position="252"/>
    </location>
</feature>
<dbReference type="Gene3D" id="2.40.230.20">
    <property type="entry name" value="Nucleoside-specific channel-forming protein, Tsx-like"/>
    <property type="match status" value="1"/>
</dbReference>
<dbReference type="EMBL" id="SMCR01000001">
    <property type="protein sequence ID" value="TCV99840.1"/>
    <property type="molecule type" value="Genomic_DNA"/>
</dbReference>
<dbReference type="Proteomes" id="UP000295719">
    <property type="component" value="Unassembled WGS sequence"/>
</dbReference>
<dbReference type="GO" id="GO:0009279">
    <property type="term" value="C:cell outer membrane"/>
    <property type="evidence" value="ECO:0007669"/>
    <property type="project" value="InterPro"/>
</dbReference>
<accession>A0A4R3Z6L6</accession>
<reference evidence="3 4" key="1">
    <citation type="submission" date="2019-03" db="EMBL/GenBank/DDBJ databases">
        <title>Genomic Encyclopedia of Type Strains, Phase IV (KMG-IV): sequencing the most valuable type-strain genomes for metagenomic binning, comparative biology and taxonomic classification.</title>
        <authorList>
            <person name="Goeker M."/>
        </authorList>
    </citation>
    <scope>NUCLEOTIDE SEQUENCE [LARGE SCALE GENOMIC DNA]</scope>
    <source>
        <strain evidence="3 4">DSM 19580</strain>
    </source>
</reference>
<name>A0A4R3Z6L6_9GAMM</name>
<dbReference type="RefSeq" id="WP_131863379.1">
    <property type="nucleotide sequence ID" value="NZ_SMCR01000001.1"/>
</dbReference>
<dbReference type="OrthoDB" id="104801at2"/>
<comment type="caution">
    <text evidence="3">The sequence shown here is derived from an EMBL/GenBank/DDBJ whole genome shotgun (WGS) entry which is preliminary data.</text>
</comment>
<dbReference type="Pfam" id="PF03502">
    <property type="entry name" value="Channel_Tsx"/>
    <property type="match status" value="1"/>
</dbReference>
<evidence type="ECO:0000313" key="3">
    <source>
        <dbReference type="EMBL" id="TCV99840.1"/>
    </source>
</evidence>
<feature type="signal peptide" evidence="2">
    <location>
        <begin position="1"/>
        <end position="20"/>
    </location>
</feature>